<organism evidence="1 2">
    <name type="scientific">Teratosphaeria destructans</name>
    <dbReference type="NCBI Taxonomy" id="418781"/>
    <lineage>
        <taxon>Eukaryota</taxon>
        <taxon>Fungi</taxon>
        <taxon>Dikarya</taxon>
        <taxon>Ascomycota</taxon>
        <taxon>Pezizomycotina</taxon>
        <taxon>Dothideomycetes</taxon>
        <taxon>Dothideomycetidae</taxon>
        <taxon>Mycosphaerellales</taxon>
        <taxon>Teratosphaeriaceae</taxon>
        <taxon>Teratosphaeria</taxon>
    </lineage>
</organism>
<reference evidence="1 2" key="2">
    <citation type="journal article" date="2021" name="Curr. Genet.">
        <title>Genetic response to nitrogen starvation in the aggressive Eucalyptus foliar pathogen Teratosphaeria destructans.</title>
        <authorList>
            <person name="Havenga M."/>
            <person name="Wingfield B.D."/>
            <person name="Wingfield M.J."/>
            <person name="Dreyer L.L."/>
            <person name="Roets F."/>
            <person name="Aylward J."/>
        </authorList>
    </citation>
    <scope>NUCLEOTIDE SEQUENCE [LARGE SCALE GENOMIC DNA]</scope>
    <source>
        <strain evidence="1">CMW44962</strain>
    </source>
</reference>
<proteinExistence type="predicted"/>
<accession>A0A9W7W3R8</accession>
<dbReference type="Proteomes" id="UP001138500">
    <property type="component" value="Unassembled WGS sequence"/>
</dbReference>
<name>A0A9W7W3R8_9PEZI</name>
<dbReference type="AlphaFoldDB" id="A0A9W7W3R8"/>
<keyword evidence="2" id="KW-1185">Reference proteome</keyword>
<sequence>MPPWFFDSRMQQVYSHFDQGAALRDRQRAQGQDYLDLQRSQFERLKAALGALRGKRWVKTAW</sequence>
<protein>
    <submittedName>
        <fullName evidence="1">Uncharacterized protein</fullName>
    </submittedName>
</protein>
<gene>
    <name evidence="1" type="ORF">Tdes44962_MAKER02175</name>
</gene>
<reference evidence="1 2" key="1">
    <citation type="journal article" date="2018" name="IMA Fungus">
        <title>IMA Genome-F 10: Nine draft genome sequences of Claviceps purpurea s.lat., including C. arundinis, C. humidiphila, and C. cf. spartinae, pseudomolecules for the pitch canker pathogen Fusarium circinatum, draft genome of Davidsoniella eucalypti, Grosmannia galeiformis, Quambalaria eucalypti, and Teratosphaeria destructans.</title>
        <authorList>
            <person name="Wingfield B.D."/>
            <person name="Liu M."/>
            <person name="Nguyen H.D."/>
            <person name="Lane F.A."/>
            <person name="Morgan S.W."/>
            <person name="De Vos L."/>
            <person name="Wilken P.M."/>
            <person name="Duong T.A."/>
            <person name="Aylward J."/>
            <person name="Coetzee M.P."/>
            <person name="Dadej K."/>
            <person name="De Beer Z.W."/>
            <person name="Findlay W."/>
            <person name="Havenga M."/>
            <person name="Kolarik M."/>
            <person name="Menzies J.G."/>
            <person name="Naidoo K."/>
            <person name="Pochopski O."/>
            <person name="Shoukouhi P."/>
            <person name="Santana Q.C."/>
            <person name="Seifert K.A."/>
            <person name="Soal N."/>
            <person name="Steenkamp E.T."/>
            <person name="Tatham C.T."/>
            <person name="van der Nest M.A."/>
            <person name="Wingfield M.J."/>
        </authorList>
    </citation>
    <scope>NUCLEOTIDE SEQUENCE [LARGE SCALE GENOMIC DNA]</scope>
    <source>
        <strain evidence="1">CMW44962</strain>
    </source>
</reference>
<evidence type="ECO:0000313" key="1">
    <source>
        <dbReference type="EMBL" id="KAH9831097.1"/>
    </source>
</evidence>
<evidence type="ECO:0000313" key="2">
    <source>
        <dbReference type="Proteomes" id="UP001138500"/>
    </source>
</evidence>
<comment type="caution">
    <text evidence="1">The sequence shown here is derived from an EMBL/GenBank/DDBJ whole genome shotgun (WGS) entry which is preliminary data.</text>
</comment>
<dbReference type="EMBL" id="RIBY02001224">
    <property type="protein sequence ID" value="KAH9831097.1"/>
    <property type="molecule type" value="Genomic_DNA"/>
</dbReference>